<proteinExistence type="predicted"/>
<dbReference type="AlphaFoldDB" id="A0A1D1YJM5"/>
<dbReference type="Gene3D" id="3.30.160.60">
    <property type="entry name" value="Classic Zinc Finger"/>
    <property type="match status" value="1"/>
</dbReference>
<dbReference type="PANTHER" id="PTHR36167:SF3">
    <property type="entry name" value="C2H2 FINGER DOMAIN TRANSCRIPTION FACTOR (EUROFUNG)-RELATED"/>
    <property type="match status" value="1"/>
</dbReference>
<feature type="region of interest" description="Disordered" evidence="2">
    <location>
        <begin position="194"/>
        <end position="215"/>
    </location>
</feature>
<dbReference type="GO" id="GO:0006355">
    <property type="term" value="P:regulation of DNA-templated transcription"/>
    <property type="evidence" value="ECO:0007669"/>
    <property type="project" value="InterPro"/>
</dbReference>
<feature type="compositionally biased region" description="Low complexity" evidence="2">
    <location>
        <begin position="71"/>
        <end position="89"/>
    </location>
</feature>
<dbReference type="InterPro" id="IPR039327">
    <property type="entry name" value="CON7-like"/>
</dbReference>
<evidence type="ECO:0000313" key="4">
    <source>
        <dbReference type="EMBL" id="JAT54845.1"/>
    </source>
</evidence>
<dbReference type="PROSITE" id="PS00028">
    <property type="entry name" value="ZINC_FINGER_C2H2_1"/>
    <property type="match status" value="1"/>
</dbReference>
<accession>A0A1D1YJM5</accession>
<dbReference type="GO" id="GO:0008270">
    <property type="term" value="F:zinc ion binding"/>
    <property type="evidence" value="ECO:0007669"/>
    <property type="project" value="UniProtKB-KW"/>
</dbReference>
<name>A0A1D1YJM5_9ARAE</name>
<protein>
    <recommendedName>
        <fullName evidence="3">C2H2-type domain-containing protein</fullName>
    </recommendedName>
</protein>
<keyword evidence="1" id="KW-0479">Metal-binding</keyword>
<gene>
    <name evidence="4" type="ORF">g.45440</name>
</gene>
<sequence>MIVLQPTPNDIHHSFTATRNTDLSNPVIANYTAIEHHPIQTSMYQSASIQAQQSFAYSNAPTITNTHQQYSALHSRSSSESSLSRNSPSDNTFIESTSYTLSPSSCRYDNSNMSTTNMSAQDTRSSPLQNQGTPVIHHTSGESIGQTYTISNDPRASVTVTTHNNSSTHSQNTLSVKASLPSLSEVLPSQTLAMQAVSQQTTPSSPSASPTQPQLVPNIQQHSQSNNLHMTMTAPTTQSVSGFYQPIQQYSEVNATYTNSPADGNYTTQQSLMTQNQQQTVSQQPINQLNQQNIGQTSQLTTLVDPRTLPPIVGNTTELPANLSNSTALVDAAGRRLTLNTGGITVNGTETSLGSNSSAGSHIMHSGHGAPLNYSPAAFLNGAFVTAAQVNNVLMTSSQRTMGNRSADRMNGRDLDNASIPANIERPQKVYSFVPLPGINTKKRPRRRYDEIERHYSCNWPGCSKSYGTLNHLNAHVQMQKHGPKRNPAEFKEQRKIWRRQKREEEERKAVEAAAAKQSAAVVTAAVVNSGLANLPGSI</sequence>
<dbReference type="InterPro" id="IPR013087">
    <property type="entry name" value="Znf_C2H2_type"/>
</dbReference>
<evidence type="ECO:0000259" key="3">
    <source>
        <dbReference type="PROSITE" id="PS50157"/>
    </source>
</evidence>
<feature type="compositionally biased region" description="Polar residues" evidence="2">
    <location>
        <begin position="90"/>
        <end position="133"/>
    </location>
</feature>
<feature type="region of interest" description="Disordered" evidence="2">
    <location>
        <begin position="341"/>
        <end position="361"/>
    </location>
</feature>
<evidence type="ECO:0000256" key="1">
    <source>
        <dbReference type="PROSITE-ProRule" id="PRU00042"/>
    </source>
</evidence>
<evidence type="ECO:0000256" key="2">
    <source>
        <dbReference type="SAM" id="MobiDB-lite"/>
    </source>
</evidence>
<feature type="compositionally biased region" description="Polar residues" evidence="2">
    <location>
        <begin position="341"/>
        <end position="360"/>
    </location>
</feature>
<organism evidence="4">
    <name type="scientific">Anthurium amnicola</name>
    <dbReference type="NCBI Taxonomy" id="1678845"/>
    <lineage>
        <taxon>Eukaryota</taxon>
        <taxon>Viridiplantae</taxon>
        <taxon>Streptophyta</taxon>
        <taxon>Embryophyta</taxon>
        <taxon>Tracheophyta</taxon>
        <taxon>Spermatophyta</taxon>
        <taxon>Magnoliopsida</taxon>
        <taxon>Liliopsida</taxon>
        <taxon>Araceae</taxon>
        <taxon>Pothoideae</taxon>
        <taxon>Potheae</taxon>
        <taxon>Anthurium</taxon>
    </lineage>
</organism>
<keyword evidence="1" id="KW-0862">Zinc</keyword>
<dbReference type="EMBL" id="GDJX01013091">
    <property type="protein sequence ID" value="JAT54845.1"/>
    <property type="molecule type" value="Transcribed_RNA"/>
</dbReference>
<reference evidence="4" key="1">
    <citation type="submission" date="2015-07" db="EMBL/GenBank/DDBJ databases">
        <title>Transcriptome Assembly of Anthurium amnicola.</title>
        <authorList>
            <person name="Suzuki J."/>
        </authorList>
    </citation>
    <scope>NUCLEOTIDE SEQUENCE</scope>
</reference>
<dbReference type="PROSITE" id="PS50157">
    <property type="entry name" value="ZINC_FINGER_C2H2_2"/>
    <property type="match status" value="1"/>
</dbReference>
<feature type="compositionally biased region" description="Low complexity" evidence="2">
    <location>
        <begin position="198"/>
        <end position="214"/>
    </location>
</feature>
<keyword evidence="1" id="KW-0863">Zinc-finger</keyword>
<feature type="domain" description="C2H2-type" evidence="3">
    <location>
        <begin position="456"/>
        <end position="487"/>
    </location>
</feature>
<dbReference type="PANTHER" id="PTHR36167">
    <property type="entry name" value="C2H2 FINGER DOMAIN TRANSCRIPTION FACTOR (EUROFUNG)-RELATED"/>
    <property type="match status" value="1"/>
</dbReference>
<feature type="region of interest" description="Disordered" evidence="2">
    <location>
        <begin position="69"/>
        <end position="133"/>
    </location>
</feature>